<accession>A0A330M4A8</accession>
<dbReference type="KEGG" id="sbk:SHEWBE_2291"/>
<reference evidence="3" key="1">
    <citation type="submission" date="2018-06" db="EMBL/GenBank/DDBJ databases">
        <authorList>
            <person name="Cea G.-C."/>
            <person name="William W."/>
        </authorList>
    </citation>
    <scope>NUCLEOTIDE SEQUENCE [LARGE SCALE GENOMIC DNA]</scope>
    <source>
        <strain evidence="3">DB21MT-2</strain>
    </source>
</reference>
<protein>
    <submittedName>
        <fullName evidence="2">Uncharacterized protein</fullName>
    </submittedName>
</protein>
<proteinExistence type="predicted"/>
<dbReference type="Proteomes" id="UP000250123">
    <property type="component" value="Chromosome SHEWBE"/>
</dbReference>
<keyword evidence="1" id="KW-1133">Transmembrane helix</keyword>
<dbReference type="EMBL" id="LS483452">
    <property type="protein sequence ID" value="SQH76254.1"/>
    <property type="molecule type" value="Genomic_DNA"/>
</dbReference>
<evidence type="ECO:0000256" key="1">
    <source>
        <dbReference type="SAM" id="Phobius"/>
    </source>
</evidence>
<dbReference type="AlphaFoldDB" id="A0A330M4A8"/>
<organism evidence="2 3">
    <name type="scientific">Shewanella benthica</name>
    <dbReference type="NCBI Taxonomy" id="43661"/>
    <lineage>
        <taxon>Bacteria</taxon>
        <taxon>Pseudomonadati</taxon>
        <taxon>Pseudomonadota</taxon>
        <taxon>Gammaproteobacteria</taxon>
        <taxon>Alteromonadales</taxon>
        <taxon>Shewanellaceae</taxon>
        <taxon>Shewanella</taxon>
    </lineage>
</organism>
<sequence length="95" mass="11441">MYRQLENLSRIKSIFIVVLHNFSLKAIKLHTHTTRYYIKWIMKMDNIINQHIFKVGIVLAILLSFIVYGITKDLRLQKQLKIERKNKTEAEELRK</sequence>
<name>A0A330M4A8_9GAMM</name>
<gene>
    <name evidence="2" type="ORF">SHEWBE_2291</name>
</gene>
<evidence type="ECO:0000313" key="2">
    <source>
        <dbReference type="EMBL" id="SQH76254.1"/>
    </source>
</evidence>
<keyword evidence="1" id="KW-0472">Membrane</keyword>
<evidence type="ECO:0000313" key="3">
    <source>
        <dbReference type="Proteomes" id="UP000250123"/>
    </source>
</evidence>
<feature type="transmembrane region" description="Helical" evidence="1">
    <location>
        <begin position="51"/>
        <end position="71"/>
    </location>
</feature>
<keyword evidence="1" id="KW-0812">Transmembrane</keyword>